<dbReference type="PANTHER" id="PTHR23520:SF5">
    <property type="entry name" value="TRANSPORTER, PUTATIVE (AFU_ORTHOLOGUE AFUA_3G04000)-RELATED"/>
    <property type="match status" value="1"/>
</dbReference>
<evidence type="ECO:0000256" key="7">
    <source>
        <dbReference type="ARBA" id="ARBA00031904"/>
    </source>
</evidence>
<dbReference type="InterPro" id="IPR017926">
    <property type="entry name" value="GATASE"/>
</dbReference>
<dbReference type="InterPro" id="IPR036259">
    <property type="entry name" value="MFS_trans_sf"/>
</dbReference>
<dbReference type="SUPFAM" id="SSF52317">
    <property type="entry name" value="Class I glutamine amidotransferase-like"/>
    <property type="match status" value="1"/>
</dbReference>
<feature type="compositionally biased region" description="Basic and acidic residues" evidence="8">
    <location>
        <begin position="483"/>
        <end position="498"/>
    </location>
</feature>
<feature type="transmembrane region" description="Helical" evidence="9">
    <location>
        <begin position="67"/>
        <end position="87"/>
    </location>
</feature>
<evidence type="ECO:0000256" key="5">
    <source>
        <dbReference type="ARBA" id="ARBA00022962"/>
    </source>
</evidence>
<dbReference type="SUPFAM" id="SSF56322">
    <property type="entry name" value="ADC synthase"/>
    <property type="match status" value="1"/>
</dbReference>
<dbReference type="CDD" id="cd01743">
    <property type="entry name" value="GATase1_Anthranilate_Synthase"/>
    <property type="match status" value="1"/>
</dbReference>
<feature type="transmembrane region" description="Helical" evidence="9">
    <location>
        <begin position="279"/>
        <end position="301"/>
    </location>
</feature>
<evidence type="ECO:0000256" key="4">
    <source>
        <dbReference type="ARBA" id="ARBA00022909"/>
    </source>
</evidence>
<feature type="transmembrane region" description="Helical" evidence="9">
    <location>
        <begin position="159"/>
        <end position="178"/>
    </location>
</feature>
<feature type="transmembrane region" description="Helical" evidence="9">
    <location>
        <begin position="429"/>
        <end position="451"/>
    </location>
</feature>
<feature type="transmembrane region" description="Helical" evidence="9">
    <location>
        <begin position="551"/>
        <end position="571"/>
    </location>
</feature>
<dbReference type="SUPFAM" id="SSF103473">
    <property type="entry name" value="MFS general substrate transporter"/>
    <property type="match status" value="1"/>
</dbReference>
<feature type="transmembrane region" description="Helical" evidence="9">
    <location>
        <begin position="313"/>
        <end position="331"/>
    </location>
</feature>
<dbReference type="Gene3D" id="1.20.1250.20">
    <property type="entry name" value="MFS general substrate transporter like domains"/>
    <property type="match status" value="1"/>
</dbReference>
<accession>A0A6A6X9J7</accession>
<evidence type="ECO:0000313" key="12">
    <source>
        <dbReference type="Proteomes" id="UP000799757"/>
    </source>
</evidence>
<feature type="transmembrane region" description="Helical" evidence="9">
    <location>
        <begin position="94"/>
        <end position="112"/>
    </location>
</feature>
<feature type="transmembrane region" description="Helical" evidence="9">
    <location>
        <begin position="198"/>
        <end position="217"/>
    </location>
</feature>
<feature type="region of interest" description="Disordered" evidence="8">
    <location>
        <begin position="233"/>
        <end position="256"/>
    </location>
</feature>
<dbReference type="GO" id="GO:0046656">
    <property type="term" value="P:folic acid biosynthetic process"/>
    <property type="evidence" value="ECO:0007669"/>
    <property type="project" value="UniProtKB-KW"/>
</dbReference>
<evidence type="ECO:0000256" key="3">
    <source>
        <dbReference type="ARBA" id="ARBA00005009"/>
    </source>
</evidence>
<comment type="pathway">
    <text evidence="3">Cofactor biosynthesis; tetrahydrofolate biosynthesis; 4-aminobenzoate from chorismate: step 1/2.</text>
</comment>
<dbReference type="InterPro" id="IPR020846">
    <property type="entry name" value="MFS_dom"/>
</dbReference>
<dbReference type="GO" id="GO:0022857">
    <property type="term" value="F:transmembrane transporter activity"/>
    <property type="evidence" value="ECO:0007669"/>
    <property type="project" value="InterPro"/>
</dbReference>
<feature type="transmembrane region" description="Helical" evidence="9">
    <location>
        <begin position="352"/>
        <end position="377"/>
    </location>
</feature>
<dbReference type="Gene3D" id="3.60.120.10">
    <property type="entry name" value="Anthranilate synthase"/>
    <property type="match status" value="1"/>
</dbReference>
<comment type="catalytic activity">
    <reaction evidence="1">
        <text>chorismate + L-glutamine = 4-amino-4-deoxychorismate + L-glutamate</text>
        <dbReference type="Rhea" id="RHEA:11672"/>
        <dbReference type="ChEBI" id="CHEBI:29748"/>
        <dbReference type="ChEBI" id="CHEBI:29985"/>
        <dbReference type="ChEBI" id="CHEBI:58359"/>
        <dbReference type="ChEBI" id="CHEBI:58406"/>
        <dbReference type="EC" id="2.6.1.85"/>
    </reaction>
</comment>
<dbReference type="InterPro" id="IPR006221">
    <property type="entry name" value="TrpG/PapA_dom"/>
</dbReference>
<reference evidence="11" key="1">
    <citation type="journal article" date="2020" name="Stud. Mycol.">
        <title>101 Dothideomycetes genomes: a test case for predicting lifestyles and emergence of pathogens.</title>
        <authorList>
            <person name="Haridas S."/>
            <person name="Albert R."/>
            <person name="Binder M."/>
            <person name="Bloem J."/>
            <person name="Labutti K."/>
            <person name="Salamov A."/>
            <person name="Andreopoulos B."/>
            <person name="Baker S."/>
            <person name="Barry K."/>
            <person name="Bills G."/>
            <person name="Bluhm B."/>
            <person name="Cannon C."/>
            <person name="Castanera R."/>
            <person name="Culley D."/>
            <person name="Daum C."/>
            <person name="Ezra D."/>
            <person name="Gonzalez J."/>
            <person name="Henrissat B."/>
            <person name="Kuo A."/>
            <person name="Liang C."/>
            <person name="Lipzen A."/>
            <person name="Lutzoni F."/>
            <person name="Magnuson J."/>
            <person name="Mondo S."/>
            <person name="Nolan M."/>
            <person name="Ohm R."/>
            <person name="Pangilinan J."/>
            <person name="Park H.-J."/>
            <person name="Ramirez L."/>
            <person name="Alfaro M."/>
            <person name="Sun H."/>
            <person name="Tritt A."/>
            <person name="Yoshinaga Y."/>
            <person name="Zwiers L.-H."/>
            <person name="Turgeon B."/>
            <person name="Goodwin S."/>
            <person name="Spatafora J."/>
            <person name="Crous P."/>
            <person name="Grigoriev I."/>
        </authorList>
    </citation>
    <scope>NUCLEOTIDE SEQUENCE</scope>
    <source>
        <strain evidence="11">CBS 109.77</strain>
    </source>
</reference>
<evidence type="ECO:0000256" key="6">
    <source>
        <dbReference type="ARBA" id="ARBA00031329"/>
    </source>
</evidence>
<dbReference type="Proteomes" id="UP000799757">
    <property type="component" value="Unassembled WGS sequence"/>
</dbReference>
<keyword evidence="4" id="KW-0289">Folate biosynthesis</keyword>
<dbReference type="EMBL" id="MU001937">
    <property type="protein sequence ID" value="KAF2793220.1"/>
    <property type="molecule type" value="Genomic_DNA"/>
</dbReference>
<feature type="region of interest" description="Disordered" evidence="8">
    <location>
        <begin position="482"/>
        <end position="502"/>
    </location>
</feature>
<dbReference type="InterPro" id="IPR005801">
    <property type="entry name" value="ADC_synthase"/>
</dbReference>
<evidence type="ECO:0000256" key="2">
    <source>
        <dbReference type="ARBA" id="ARBA00004141"/>
    </source>
</evidence>
<comment type="subcellular location">
    <subcellularLocation>
        <location evidence="2">Membrane</location>
        <topology evidence="2">Multi-pass membrane protein</topology>
    </subcellularLocation>
</comment>
<evidence type="ECO:0000256" key="1">
    <source>
        <dbReference type="ARBA" id="ARBA00001000"/>
    </source>
</evidence>
<evidence type="ECO:0000256" key="8">
    <source>
        <dbReference type="SAM" id="MobiDB-lite"/>
    </source>
</evidence>
<evidence type="ECO:0000256" key="9">
    <source>
        <dbReference type="SAM" id="Phobius"/>
    </source>
</evidence>
<protein>
    <recommendedName>
        <fullName evidence="7">p-aminobenzoic acid synthase</fullName>
    </recommendedName>
    <alternativeName>
        <fullName evidence="6">Para-aminobenzoate synthase</fullName>
    </alternativeName>
</protein>
<keyword evidence="12" id="KW-1185">Reference proteome</keyword>
<sequence length="1481" mass="162219">MAFKSNVIKVTRWLTDELGLQTMQSAGKDVYIIILSRYLRLFAYGAVALILALYFEAQGFSDERIGLFMTLTLLGDVIISLFLTVVADGLGRRTTLLLGAGMMTVSGTVFATTSNYTALLMAAIIGIISPSGNEIGPFRAVEESTLAHLVPESQRPDVFTWYVVLAVLGTSTGLVVGGQAVDHLQSLDGWTELDAFRAIFWIYAGVGCLKAIMTLFLSRRCERSKMGEIVPDEREPLLNGHNGSENGLQPPLSTPGQPSRWINPISAISKQSRWVLCKLCSLFFLDSLGSGMVPFSLVNFYMERKFELGKGQLGGMMSATWFISTIGNVFASSVAKRLGLIKAMVATHLPSSIFLALLPVPSGLPLTICLLVGRAVLNSMDQAPRSAFLSLVVLPEERTAVMGVVNILKTLSQSGGPWVTGVLAGHNHFWVAFVAAGSLKAAYDLLLLVFFAGKVHERNEATDDGGGDSDGPVVDVDVVSDVESDRSDPEARQEDGAKSGDAANSLAVSGFSAQRETSALSNFLAQFFLESEQQSTTGQTGSLLHHCSPSVLWVSRISLLLYACIMAPAFLTRRARILFLDAHDSFSNNIVAQVEQSVDAEVVKISIDDALFWTSKKDPSKIKPMHSINFADFLKSFDAVIAGPGPGSATHENDVGLMNELWNIEDASMIPVLGICLGFQSMCLAFGASIAKLTEPRHGLVAEILHKGGSIFSDVDQLLATQYHSLQVDIGHRIQMERSVKNPAELWNPTGMCPQLEPLAWDFDNRHNGAVLMAVKHTQKPFWGVQFHPESICTNSEGTRLIQNWWESAQAWNRKRAFSHIPRNIPLAASQSGPMTIDGFRSCLQLHRSNPQIDNGPPKAHPKLDSRTCLVPEDLAPLIAHGDGGTLPDLPPDIVHCATTGSGRLTVADVCELFDIPQNEAIVLESGLQSDLLPMKVGTGRYSIVGLIIPGETLRLHYYAAPHIMELRTGKDEMYLQFSVTDPWEYIKATIQHMKPSQIPTGPTFAPFWGGLMGYASYEAGLQTFGIETPVGAPFPDICFAYITRSIVFDHQLKKIYAQSIRGPNDQPWVEDALEKIYAAVGRKSQFSTPNPTPMPKLNPFEEDAVLTQYLMSTKEVVINREAYSERVAQCQHIIAEGDSYELCHTSAALEVQAHMPSISKSARNELSWKLYKRLTQRNPAPFSAYLRIHNVHVLSSSPERYISWDRTQSAQCRPIKGTVRKGPGVTRADALAILSSSKERAENLMIVDLVRHQLHGVYGSGNVHVRQLMEVEEYETLWQLVSVIDAIPPGVPKARTPDQWEEPADYISARKKKSDDEPEEMLGFNAFVQSLPPGSMTGAPKKRSCEILLPMEKQRRGIYSGVLGYFDVGGAGDFSVVIRTAVKTDQLDRWRIGAGGAITSQSVASAEYDEMRGKFASTASLFSLRPHHLAQVTTPSTAAKAHQRALEMMVGEALPDPEELLRLLGVAEEGVERRVWEDGG</sequence>
<dbReference type="GO" id="GO:0046654">
    <property type="term" value="P:tetrahydrofolate biosynthetic process"/>
    <property type="evidence" value="ECO:0007669"/>
    <property type="project" value="UniProtKB-UniPathway"/>
</dbReference>
<dbReference type="Pfam" id="PF07690">
    <property type="entry name" value="MFS_1"/>
    <property type="match status" value="2"/>
</dbReference>
<dbReference type="Gene3D" id="3.40.50.880">
    <property type="match status" value="1"/>
</dbReference>
<name>A0A6A6X9J7_9PLEO</name>
<dbReference type="OrthoDB" id="64220at2759"/>
<evidence type="ECO:0000259" key="10">
    <source>
        <dbReference type="PROSITE" id="PS50850"/>
    </source>
</evidence>
<dbReference type="InterPro" id="IPR006805">
    <property type="entry name" value="Anth_synth_I_N"/>
</dbReference>
<feature type="transmembrane region" description="Helical" evidence="9">
    <location>
        <begin position="38"/>
        <end position="55"/>
    </location>
</feature>
<dbReference type="InterPro" id="IPR011701">
    <property type="entry name" value="MFS"/>
</dbReference>
<dbReference type="InterPro" id="IPR029062">
    <property type="entry name" value="Class_I_gatase-like"/>
</dbReference>
<dbReference type="Pfam" id="PF04715">
    <property type="entry name" value="Anth_synt_I_N"/>
    <property type="match status" value="1"/>
</dbReference>
<keyword evidence="9" id="KW-0812">Transmembrane</keyword>
<evidence type="ECO:0000313" key="11">
    <source>
        <dbReference type="EMBL" id="KAF2793220.1"/>
    </source>
</evidence>
<dbReference type="Pfam" id="PF00117">
    <property type="entry name" value="GATase"/>
    <property type="match status" value="1"/>
</dbReference>
<dbReference type="PROSITE" id="PS51273">
    <property type="entry name" value="GATASE_TYPE_1"/>
    <property type="match status" value="1"/>
</dbReference>
<feature type="transmembrane region" description="Helical" evidence="9">
    <location>
        <begin position="118"/>
        <end position="138"/>
    </location>
</feature>
<keyword evidence="5" id="KW-0315">Glutamine amidotransferase</keyword>
<dbReference type="CDD" id="cd17325">
    <property type="entry name" value="MFS_MdtG_SLC18_like"/>
    <property type="match status" value="1"/>
</dbReference>
<feature type="domain" description="Major facilitator superfamily (MFS) profile" evidence="10">
    <location>
        <begin position="29"/>
        <end position="455"/>
    </location>
</feature>
<keyword evidence="9" id="KW-0472">Membrane</keyword>
<organism evidence="11 12">
    <name type="scientific">Melanomma pulvis-pyrius CBS 109.77</name>
    <dbReference type="NCBI Taxonomy" id="1314802"/>
    <lineage>
        <taxon>Eukaryota</taxon>
        <taxon>Fungi</taxon>
        <taxon>Dikarya</taxon>
        <taxon>Ascomycota</taxon>
        <taxon>Pezizomycotina</taxon>
        <taxon>Dothideomycetes</taxon>
        <taxon>Pleosporomycetidae</taxon>
        <taxon>Pleosporales</taxon>
        <taxon>Melanommataceae</taxon>
        <taxon>Melanomma</taxon>
    </lineage>
</organism>
<dbReference type="PRINTS" id="PR00096">
    <property type="entry name" value="GATASE"/>
</dbReference>
<proteinExistence type="predicted"/>
<gene>
    <name evidence="11" type="ORF">K505DRAFT_306177</name>
</gene>
<dbReference type="GO" id="GO:0046820">
    <property type="term" value="F:4-amino-4-deoxychorismate synthase activity"/>
    <property type="evidence" value="ECO:0007669"/>
    <property type="project" value="UniProtKB-EC"/>
</dbReference>
<dbReference type="PROSITE" id="PS50850">
    <property type="entry name" value="MFS"/>
    <property type="match status" value="1"/>
</dbReference>
<dbReference type="PANTHER" id="PTHR23520">
    <property type="entry name" value="TRANSPORTER, PUTATIVE (AFU_ORTHOLOGUE AFUA_3G04000)-RELATED"/>
    <property type="match status" value="1"/>
</dbReference>
<dbReference type="GO" id="GO:0000329">
    <property type="term" value="C:fungal-type vacuole membrane"/>
    <property type="evidence" value="ECO:0007669"/>
    <property type="project" value="TreeGrafter"/>
</dbReference>
<keyword evidence="9" id="KW-1133">Transmembrane helix</keyword>
<dbReference type="Pfam" id="PF00425">
    <property type="entry name" value="Chorismate_bind"/>
    <property type="match status" value="2"/>
</dbReference>
<dbReference type="UniPathway" id="UPA00077">
    <property type="reaction ID" value="UER00149"/>
</dbReference>
<dbReference type="InterPro" id="IPR015890">
    <property type="entry name" value="Chorismate_C"/>
</dbReference>